<dbReference type="SUPFAM" id="SSF54665">
    <property type="entry name" value="CO dehydrogenase molybdoprotein N-domain-like"/>
    <property type="match status" value="1"/>
</dbReference>
<keyword evidence="11" id="KW-0285">Flavoprotein</keyword>
<evidence type="ECO:0000256" key="12">
    <source>
        <dbReference type="PIRSR" id="PIRSR000127-3"/>
    </source>
</evidence>
<evidence type="ECO:0000256" key="1">
    <source>
        <dbReference type="ARBA" id="ARBA00004275"/>
    </source>
</evidence>
<dbReference type="Gene3D" id="3.90.1170.50">
    <property type="entry name" value="Aldehyde oxidase/xanthine dehydrogenase, a/b hammerhead"/>
    <property type="match status" value="1"/>
</dbReference>
<dbReference type="InterPro" id="IPR046867">
    <property type="entry name" value="AldOxase/xan_DH_MoCoBD2"/>
</dbReference>
<dbReference type="AlphaFoldDB" id="A0A3R7PCT4"/>
<dbReference type="Pfam" id="PF20256">
    <property type="entry name" value="MoCoBD_2"/>
    <property type="match status" value="1"/>
</dbReference>
<comment type="cofactor">
    <cofactor evidence="10">
        <name>[2Fe-2S] cluster</name>
        <dbReference type="ChEBI" id="CHEBI:190135"/>
    </cofactor>
</comment>
<dbReference type="Gene3D" id="3.30.365.10">
    <property type="entry name" value="Aldehyde oxidase/xanthine dehydrogenase, molybdopterin binding domain"/>
    <property type="match status" value="3"/>
</dbReference>
<dbReference type="InterPro" id="IPR036318">
    <property type="entry name" value="FAD-bd_PCMH-like_sf"/>
</dbReference>
<evidence type="ECO:0000256" key="9">
    <source>
        <dbReference type="ARBA" id="ARBA00023140"/>
    </source>
</evidence>
<dbReference type="STRING" id="6689.A0A3R7PCT4"/>
<dbReference type="InterPro" id="IPR002346">
    <property type="entry name" value="Mopterin_DH_FAD-bd"/>
</dbReference>
<dbReference type="InterPro" id="IPR036856">
    <property type="entry name" value="Ald_Oxase/Xan_DH_a/b_sf"/>
</dbReference>
<dbReference type="FunFam" id="3.30.390.50:FF:000003">
    <property type="entry name" value="Aldehyde oxidase1"/>
    <property type="match status" value="1"/>
</dbReference>
<keyword evidence="3 12" id="KW-0500">Molybdenum</keyword>
<dbReference type="PANTHER" id="PTHR11908">
    <property type="entry name" value="XANTHINE DEHYDROGENASE"/>
    <property type="match status" value="1"/>
</dbReference>
<keyword evidence="16" id="KW-1185">Reference proteome</keyword>
<keyword evidence="7 12" id="KW-0408">Iron</keyword>
<keyword evidence="5 12" id="KW-0479">Metal-binding</keyword>
<comment type="caution">
    <text evidence="15">The sequence shown here is derived from an EMBL/GenBank/DDBJ whole genome shotgun (WGS) entry which is preliminary data.</text>
</comment>
<dbReference type="GO" id="GO:0005777">
    <property type="term" value="C:peroxisome"/>
    <property type="evidence" value="ECO:0007669"/>
    <property type="project" value="UniProtKB-SubCell"/>
</dbReference>
<gene>
    <name evidence="15" type="ORF">C7M84_015088</name>
</gene>
<feature type="binding site" evidence="12">
    <location>
        <position position="959"/>
    </location>
    <ligand>
        <name>Mo-molybdopterin</name>
        <dbReference type="ChEBI" id="CHEBI:71302"/>
    </ligand>
    <ligandPart>
        <name>Mo</name>
        <dbReference type="ChEBI" id="CHEBI:28685"/>
    </ligandPart>
</feature>
<dbReference type="InterPro" id="IPR016166">
    <property type="entry name" value="FAD-bd_PCMH"/>
</dbReference>
<dbReference type="InterPro" id="IPR036683">
    <property type="entry name" value="CO_DH_flav_C_dom_sf"/>
</dbReference>
<comment type="subcellular location">
    <subcellularLocation>
        <location evidence="1">Peroxisome</location>
    </subcellularLocation>
</comment>
<dbReference type="PROSITE" id="PS51387">
    <property type="entry name" value="FAD_PCMH"/>
    <property type="match status" value="1"/>
</dbReference>
<comment type="cofactor">
    <cofactor evidence="12">
        <name>[2Fe-2S] cluster</name>
        <dbReference type="ChEBI" id="CHEBI:190135"/>
    </cofactor>
    <text evidence="12">Binds 2 [2Fe-2S] clusters.</text>
</comment>
<dbReference type="FunFam" id="3.30.365.10:FF:000001">
    <property type="entry name" value="Xanthine dehydrogenase oxidase"/>
    <property type="match status" value="1"/>
</dbReference>
<keyword evidence="8 12" id="KW-0411">Iron-sulfur</keyword>
<dbReference type="EMBL" id="QCYY01002879">
    <property type="protein sequence ID" value="ROT66896.1"/>
    <property type="molecule type" value="Genomic_DNA"/>
</dbReference>
<reference evidence="15 16" key="2">
    <citation type="submission" date="2019-01" db="EMBL/GenBank/DDBJ databases">
        <title>The decoding of complex shrimp genome reveals the adaptation for benthos swimmer, frequently molting mechanism and breeding impact on genome.</title>
        <authorList>
            <person name="Sun Y."/>
            <person name="Gao Y."/>
            <person name="Yu Y."/>
        </authorList>
    </citation>
    <scope>NUCLEOTIDE SEQUENCE [LARGE SCALE GENOMIC DNA]</scope>
    <source>
        <tissue evidence="15">Muscle</tissue>
    </source>
</reference>
<evidence type="ECO:0000259" key="14">
    <source>
        <dbReference type="PROSITE" id="PS51387"/>
    </source>
</evidence>
<sequence length="1070" mass="116663">MFSYFIIITFVFVHFVILSTRQLKSSGSLTAEQVEKSLDGNLCRCTGYRPILDAFKSLAVDGAPELKEKLADIEEAYKGMCKTTGKACGGCKKDGKGCGRKAGQGLPKVERALHLSFGDTHWFRPVSLDGLYGVLSRMGRTDKVRIVVGNTGAGVFKNDGPYAAYVSTSGIRELYSTRVGSPLEMGANVSLTRAIEIFEHMAASDPDFHHLKALADHWKVVANVGVRNAGCWAGNLMLKHAHMGFQSDIFLTLLVAGAELTLGHAHDGSTSHIDLEQFLQTDMSRSVILSVSIPPASANTKVRTFKITPRAVNAHAYVNAAFKMEVDPEDGFKVLNKPTILYGGINPEFIHASQTEDFLTGRRLTDSETVLEAAKLVGQEVKPDSHPQDATPAYRTSLAQSLLYKTIVGILGDRVPASIRSAGPNIERPLSSGKQTFDMNRESWPIGEPVPKLESAAQISGEAVYLDDVPALPNELHGAFVQSAEANARISSIDTTEAMKLPGVLSFVKAEDIPGKNSFVGTMGRFPDPVFAEERTKYAGQPLGLMVARDRDTAVRAAKMVTVQYEDVKKPILTIKEAIKENRVSVGIDMFTGKEATATLGNADGALAEAAHTLKGDLSMGTQYHLNMEAHAARVIPTEDGCDVFCTSQWPSETQATTAHVLDIPANNINVSVKRIGGGYGSKISRQHVVSTAAAVAAWKLRQPVRVVVDLNTNMTYAGWREPYLAQYEVGFDDSGKITALKMDLTTDAGHAANEPSVMFLGGAVQSAYYIPNLTFTPKIATTDTAANTWCRTPGHVEAIAAIENVMEHVASYLKKDPHQVRMVNMVPPQVPRIQAPPHERNVAKEDILPMLLQEGEVHARIAAVAEFNKSNRWKKRGLSVLPLWYAFDYPSMFRYGMQVAIYEYDGTVAVSHGGIEMGQGINTKVAQVVAYTLGVPLEQVVVKASDTMVGANSFVTGGSFGTDLCAHGVRKASAALRERMDVVKEKMEKETGKSPSWLELVKKCHQEDVDLCERYWTAGKEHPERYDIWGGCCLEWSGRPHGSLSVIRRVDLIEDCGRSMSPYVDVGRR</sequence>
<dbReference type="GO" id="GO:0071949">
    <property type="term" value="F:FAD binding"/>
    <property type="evidence" value="ECO:0007669"/>
    <property type="project" value="InterPro"/>
</dbReference>
<dbReference type="InterPro" id="IPR037165">
    <property type="entry name" value="AldOxase/xan_DH_Mopterin-bd_sf"/>
</dbReference>
<feature type="signal peptide" evidence="13">
    <location>
        <begin position="1"/>
        <end position="18"/>
    </location>
</feature>
<dbReference type="InterPro" id="IPR002888">
    <property type="entry name" value="2Fe-2S-bd"/>
</dbReference>
<dbReference type="InterPro" id="IPR016167">
    <property type="entry name" value="FAD-bd_PCMH_sub1"/>
</dbReference>
<dbReference type="Gene3D" id="3.30.465.10">
    <property type="match status" value="1"/>
</dbReference>
<dbReference type="SUPFAM" id="SSF47741">
    <property type="entry name" value="CO dehydrogenase ISP C-domain like"/>
    <property type="match status" value="1"/>
</dbReference>
<keyword evidence="9" id="KW-0576">Peroxisome</keyword>
<reference evidence="15 16" key="1">
    <citation type="submission" date="2018-04" db="EMBL/GenBank/DDBJ databases">
        <authorList>
            <person name="Zhang X."/>
            <person name="Yuan J."/>
            <person name="Li F."/>
            <person name="Xiang J."/>
        </authorList>
    </citation>
    <scope>NUCLEOTIDE SEQUENCE [LARGE SCALE GENOMIC DNA]</scope>
    <source>
        <tissue evidence="15">Muscle</tissue>
    </source>
</reference>
<dbReference type="Gene3D" id="3.30.43.10">
    <property type="entry name" value="Uridine Diphospho-n-acetylenolpyruvylglucosamine Reductase, domain 2"/>
    <property type="match status" value="1"/>
</dbReference>
<name>A0A3R7PCT4_PENVA</name>
<feature type="domain" description="FAD-binding PCMH-type" evidence="14">
    <location>
        <begin position="115"/>
        <end position="298"/>
    </location>
</feature>
<keyword evidence="13" id="KW-0732">Signal</keyword>
<feature type="binding site" evidence="12">
    <location>
        <position position="649"/>
    </location>
    <ligand>
        <name>Mo-molybdopterin</name>
        <dbReference type="ChEBI" id="CHEBI:71302"/>
    </ligand>
    <ligandPart>
        <name>Mo</name>
        <dbReference type="ChEBI" id="CHEBI:28685"/>
    </ligandPart>
</feature>
<evidence type="ECO:0000313" key="16">
    <source>
        <dbReference type="Proteomes" id="UP000283509"/>
    </source>
</evidence>
<dbReference type="PIRSF" id="PIRSF000127">
    <property type="entry name" value="Xanthine_DH"/>
    <property type="match status" value="1"/>
</dbReference>
<dbReference type="SUPFAM" id="SSF56003">
    <property type="entry name" value="Molybdenum cofactor-binding domain"/>
    <property type="match status" value="1"/>
</dbReference>
<dbReference type="Pfam" id="PF00941">
    <property type="entry name" value="FAD_binding_5"/>
    <property type="match status" value="1"/>
</dbReference>
<dbReference type="Pfam" id="PF03450">
    <property type="entry name" value="CO_deh_flav_C"/>
    <property type="match status" value="1"/>
</dbReference>
<feature type="binding site" evidence="12">
    <location>
        <position position="45"/>
    </location>
    <ligand>
        <name>[2Fe-2S] cluster</name>
        <dbReference type="ChEBI" id="CHEBI:190135"/>
        <label>2</label>
    </ligand>
</feature>
<feature type="binding site" evidence="12">
    <location>
        <position position="43"/>
    </location>
    <ligand>
        <name>[2Fe-2S] cluster</name>
        <dbReference type="ChEBI" id="CHEBI:190135"/>
        <label>2</label>
    </ligand>
</feature>
<evidence type="ECO:0000256" key="5">
    <source>
        <dbReference type="ARBA" id="ARBA00022723"/>
    </source>
</evidence>
<dbReference type="InterPro" id="IPR016169">
    <property type="entry name" value="FAD-bd_PCMH_sub2"/>
</dbReference>
<keyword evidence="6" id="KW-0560">Oxidoreductase</keyword>
<dbReference type="SMART" id="SM01008">
    <property type="entry name" value="Ald_Xan_dh_C"/>
    <property type="match status" value="1"/>
</dbReference>
<evidence type="ECO:0000256" key="8">
    <source>
        <dbReference type="ARBA" id="ARBA00023014"/>
    </source>
</evidence>
<dbReference type="Pfam" id="PF01799">
    <property type="entry name" value="Fer2_2"/>
    <property type="match status" value="1"/>
</dbReference>
<dbReference type="SUPFAM" id="SSF55447">
    <property type="entry name" value="CO dehydrogenase flavoprotein C-terminal domain-like"/>
    <property type="match status" value="1"/>
</dbReference>
<evidence type="ECO:0000313" key="15">
    <source>
        <dbReference type="EMBL" id="ROT66896.1"/>
    </source>
</evidence>
<dbReference type="PANTHER" id="PTHR11908:SF132">
    <property type="entry name" value="ALDEHYDE OXIDASE 1-RELATED"/>
    <property type="match status" value="1"/>
</dbReference>
<protein>
    <recommendedName>
        <fullName evidence="14">FAD-binding PCMH-type domain-containing protein</fullName>
    </recommendedName>
</protein>
<comment type="cofactor">
    <cofactor evidence="12">
        <name>Mo-molybdopterin</name>
        <dbReference type="ChEBI" id="CHEBI:71302"/>
    </cofactor>
    <text evidence="12">Binds 1 Mo-molybdopterin (Mo-MPT) cofactor per subunit.</text>
</comment>
<evidence type="ECO:0000256" key="2">
    <source>
        <dbReference type="ARBA" id="ARBA00006849"/>
    </source>
</evidence>
<dbReference type="InterPro" id="IPR008274">
    <property type="entry name" value="AldOxase/xan_DH_MoCoBD1"/>
</dbReference>
<dbReference type="OrthoDB" id="8300278at2759"/>
<feature type="binding site" evidence="12">
    <location>
        <position position="792"/>
    </location>
    <ligand>
        <name>Mo-molybdopterin</name>
        <dbReference type="ChEBI" id="CHEBI:71302"/>
    </ligand>
    <ligandPart>
        <name>Mo</name>
        <dbReference type="ChEBI" id="CHEBI:28685"/>
    </ligandPart>
</feature>
<evidence type="ECO:0000256" key="13">
    <source>
        <dbReference type="SAM" id="SignalP"/>
    </source>
</evidence>
<keyword evidence="11" id="KW-0274">FAD</keyword>
<dbReference type="InterPro" id="IPR000674">
    <property type="entry name" value="Ald_Oxase/Xan_DH_a/b"/>
</dbReference>
<feature type="chain" id="PRO_5018575065" description="FAD-binding PCMH-type domain-containing protein" evidence="13">
    <location>
        <begin position="19"/>
        <end position="1070"/>
    </location>
</feature>
<evidence type="ECO:0000256" key="3">
    <source>
        <dbReference type="ARBA" id="ARBA00022505"/>
    </source>
</evidence>
<dbReference type="SUPFAM" id="SSF56176">
    <property type="entry name" value="FAD-binding/transporter-associated domain-like"/>
    <property type="match status" value="1"/>
</dbReference>
<evidence type="ECO:0000256" key="7">
    <source>
        <dbReference type="ARBA" id="ARBA00023004"/>
    </source>
</evidence>
<comment type="similarity">
    <text evidence="2">Belongs to the xanthine dehydrogenase family.</text>
</comment>
<dbReference type="InterPro" id="IPR016208">
    <property type="entry name" value="Ald_Oxase/xanthine_DH-like"/>
</dbReference>
<dbReference type="GO" id="GO:0016491">
    <property type="term" value="F:oxidoreductase activity"/>
    <property type="evidence" value="ECO:0007669"/>
    <property type="project" value="UniProtKB-KW"/>
</dbReference>
<dbReference type="Gene3D" id="3.30.390.50">
    <property type="entry name" value="CO dehydrogenase flavoprotein, C-terminal domain"/>
    <property type="match status" value="1"/>
</dbReference>
<proteinExistence type="inferred from homology"/>
<dbReference type="GO" id="GO:0005506">
    <property type="term" value="F:iron ion binding"/>
    <property type="evidence" value="ECO:0007669"/>
    <property type="project" value="InterPro"/>
</dbReference>
<dbReference type="Gene3D" id="1.10.150.120">
    <property type="entry name" value="[2Fe-2S]-binding domain"/>
    <property type="match status" value="1"/>
</dbReference>
<dbReference type="InterPro" id="IPR005107">
    <property type="entry name" value="CO_DH_flav_C"/>
</dbReference>
<dbReference type="InterPro" id="IPR036884">
    <property type="entry name" value="2Fe-2S-bd_dom_sf"/>
</dbReference>
<organism evidence="15 16">
    <name type="scientific">Penaeus vannamei</name>
    <name type="common">Whiteleg shrimp</name>
    <name type="synonym">Litopenaeus vannamei</name>
    <dbReference type="NCBI Taxonomy" id="6689"/>
    <lineage>
        <taxon>Eukaryota</taxon>
        <taxon>Metazoa</taxon>
        <taxon>Ecdysozoa</taxon>
        <taxon>Arthropoda</taxon>
        <taxon>Crustacea</taxon>
        <taxon>Multicrustacea</taxon>
        <taxon>Malacostraca</taxon>
        <taxon>Eumalacostraca</taxon>
        <taxon>Eucarida</taxon>
        <taxon>Decapoda</taxon>
        <taxon>Dendrobranchiata</taxon>
        <taxon>Penaeoidea</taxon>
        <taxon>Penaeidae</taxon>
        <taxon>Penaeus</taxon>
    </lineage>
</organism>
<evidence type="ECO:0000256" key="10">
    <source>
        <dbReference type="ARBA" id="ARBA00034078"/>
    </source>
</evidence>
<dbReference type="GO" id="GO:0051537">
    <property type="term" value="F:2 iron, 2 sulfur cluster binding"/>
    <property type="evidence" value="ECO:0007669"/>
    <property type="project" value="UniProtKB-KW"/>
</dbReference>
<dbReference type="Pfam" id="PF02738">
    <property type="entry name" value="MoCoBD_1"/>
    <property type="match status" value="1"/>
</dbReference>
<dbReference type="Pfam" id="PF01315">
    <property type="entry name" value="Ald_Xan_dh_C"/>
    <property type="match status" value="1"/>
</dbReference>
<accession>A0A3R7PCT4</accession>
<dbReference type="Proteomes" id="UP000283509">
    <property type="component" value="Unassembled WGS sequence"/>
</dbReference>
<keyword evidence="4 12" id="KW-0001">2Fe-2S</keyword>
<evidence type="ECO:0000256" key="11">
    <source>
        <dbReference type="PIRSR" id="PIRSR000127-2"/>
    </source>
</evidence>
<feature type="binding site" evidence="11">
    <location>
        <position position="306"/>
    </location>
    <ligand>
        <name>FAD</name>
        <dbReference type="ChEBI" id="CHEBI:57692"/>
    </ligand>
</feature>
<dbReference type="SMART" id="SM01092">
    <property type="entry name" value="CO_deh_flav_C"/>
    <property type="match status" value="1"/>
</dbReference>
<comment type="cofactor">
    <cofactor evidence="11">
        <name>FAD</name>
        <dbReference type="ChEBI" id="CHEBI:57692"/>
    </cofactor>
</comment>
<evidence type="ECO:0000256" key="6">
    <source>
        <dbReference type="ARBA" id="ARBA00023002"/>
    </source>
</evidence>
<evidence type="ECO:0000256" key="4">
    <source>
        <dbReference type="ARBA" id="ARBA00022714"/>
    </source>
</evidence>